<dbReference type="Gene3D" id="3.30.420.10">
    <property type="entry name" value="Ribonuclease H-like superfamily/Ribonuclease H"/>
    <property type="match status" value="1"/>
</dbReference>
<dbReference type="InterPro" id="IPR036397">
    <property type="entry name" value="RNaseH_sf"/>
</dbReference>
<accession>A0A6J5TZS7</accession>
<evidence type="ECO:0000313" key="3">
    <source>
        <dbReference type="Proteomes" id="UP000507222"/>
    </source>
</evidence>
<gene>
    <name evidence="2" type="ORF">CURHAP_LOCUS15325</name>
</gene>
<dbReference type="CDD" id="cd06222">
    <property type="entry name" value="RNase_H_like"/>
    <property type="match status" value="1"/>
</dbReference>
<evidence type="ECO:0000313" key="2">
    <source>
        <dbReference type="EMBL" id="CAB4269610.1"/>
    </source>
</evidence>
<dbReference type="AlphaFoldDB" id="A0A6J5TZS7"/>
<dbReference type="EMBL" id="CAEKDK010000002">
    <property type="protein sequence ID" value="CAB4269610.1"/>
    <property type="molecule type" value="Genomic_DNA"/>
</dbReference>
<dbReference type="InterPro" id="IPR052929">
    <property type="entry name" value="RNase_H-like_EbsB-rel"/>
</dbReference>
<dbReference type="Proteomes" id="UP000507222">
    <property type="component" value="Unassembled WGS sequence"/>
</dbReference>
<sequence>MDFKSATNNYPQHDSHISPPCNFTVNNLSPITDYTKVSFDGAWLVVLCSASLGVIRKIVDGHFGGWLVEKKIVSSALCAEVEAALLGISMARDLGDCKVIFKYDSKILVNSINGNMGSDAWTILPLIREIRRRSSFFDSAEWRWIPHN</sequence>
<dbReference type="SUPFAM" id="SSF53098">
    <property type="entry name" value="Ribonuclease H-like"/>
    <property type="match status" value="1"/>
</dbReference>
<feature type="domain" description="RNase H type-1" evidence="1">
    <location>
        <begin position="39"/>
        <end position="146"/>
    </location>
</feature>
<organism evidence="2 3">
    <name type="scientific">Prunus armeniaca</name>
    <name type="common">Apricot</name>
    <name type="synonym">Armeniaca vulgaris</name>
    <dbReference type="NCBI Taxonomy" id="36596"/>
    <lineage>
        <taxon>Eukaryota</taxon>
        <taxon>Viridiplantae</taxon>
        <taxon>Streptophyta</taxon>
        <taxon>Embryophyta</taxon>
        <taxon>Tracheophyta</taxon>
        <taxon>Spermatophyta</taxon>
        <taxon>Magnoliopsida</taxon>
        <taxon>eudicotyledons</taxon>
        <taxon>Gunneridae</taxon>
        <taxon>Pentapetalae</taxon>
        <taxon>rosids</taxon>
        <taxon>fabids</taxon>
        <taxon>Rosales</taxon>
        <taxon>Rosaceae</taxon>
        <taxon>Amygdaloideae</taxon>
        <taxon>Amygdaleae</taxon>
        <taxon>Prunus</taxon>
    </lineage>
</organism>
<dbReference type="GO" id="GO:0004523">
    <property type="term" value="F:RNA-DNA hybrid ribonuclease activity"/>
    <property type="evidence" value="ECO:0007669"/>
    <property type="project" value="InterPro"/>
</dbReference>
<reference evidence="2 3" key="1">
    <citation type="submission" date="2020-05" db="EMBL/GenBank/DDBJ databases">
        <authorList>
            <person name="Campoy J."/>
            <person name="Schneeberger K."/>
            <person name="Spophaly S."/>
        </authorList>
    </citation>
    <scope>NUCLEOTIDE SEQUENCE [LARGE SCALE GENOMIC DNA]</scope>
    <source>
        <strain evidence="2">PruArmRojPasFocal</strain>
    </source>
</reference>
<evidence type="ECO:0000259" key="1">
    <source>
        <dbReference type="Pfam" id="PF13456"/>
    </source>
</evidence>
<protein>
    <recommendedName>
        <fullName evidence="1">RNase H type-1 domain-containing protein</fullName>
    </recommendedName>
</protein>
<proteinExistence type="predicted"/>
<dbReference type="Pfam" id="PF13456">
    <property type="entry name" value="RVT_3"/>
    <property type="match status" value="1"/>
</dbReference>
<dbReference type="GO" id="GO:0003676">
    <property type="term" value="F:nucleic acid binding"/>
    <property type="evidence" value="ECO:0007669"/>
    <property type="project" value="InterPro"/>
</dbReference>
<dbReference type="InterPro" id="IPR044730">
    <property type="entry name" value="RNase_H-like_dom_plant"/>
</dbReference>
<dbReference type="InterPro" id="IPR012337">
    <property type="entry name" value="RNaseH-like_sf"/>
</dbReference>
<dbReference type="PANTHER" id="PTHR47074">
    <property type="entry name" value="BNAC02G40300D PROTEIN"/>
    <property type="match status" value="1"/>
</dbReference>
<dbReference type="PANTHER" id="PTHR47074:SF73">
    <property type="entry name" value="OS04G0448401 PROTEIN"/>
    <property type="match status" value="1"/>
</dbReference>
<dbReference type="InterPro" id="IPR002156">
    <property type="entry name" value="RNaseH_domain"/>
</dbReference>
<name>A0A6J5TZS7_PRUAR</name>